<evidence type="ECO:0000313" key="7">
    <source>
        <dbReference type="EMBL" id="CAG9321493.1"/>
    </source>
</evidence>
<feature type="lipid moiety-binding region" description="Phosphatidylserine amidated glycine; alternate" evidence="5">
    <location>
        <position position="118"/>
    </location>
</feature>
<reference evidence="7" key="1">
    <citation type="submission" date="2021-09" db="EMBL/GenBank/DDBJ databases">
        <authorList>
            <consortium name="AG Swart"/>
            <person name="Singh M."/>
            <person name="Singh A."/>
            <person name="Seah K."/>
            <person name="Emmerich C."/>
        </authorList>
    </citation>
    <scope>NUCLEOTIDE SEQUENCE</scope>
    <source>
        <strain evidence="7">ATCC30299</strain>
    </source>
</reference>
<dbReference type="SUPFAM" id="SSF54236">
    <property type="entry name" value="Ubiquitin-like"/>
    <property type="match status" value="1"/>
</dbReference>
<dbReference type="Pfam" id="PF02991">
    <property type="entry name" value="ATG8"/>
    <property type="match status" value="1"/>
</dbReference>
<evidence type="ECO:0000256" key="2">
    <source>
        <dbReference type="ARBA" id="ARBA00007293"/>
    </source>
</evidence>
<gene>
    <name evidence="7" type="ORF">BSTOLATCC_MIC28773</name>
</gene>
<keyword evidence="6" id="KW-0072">Autophagy</keyword>
<dbReference type="AlphaFoldDB" id="A0AAU9JBV4"/>
<evidence type="ECO:0000256" key="5">
    <source>
        <dbReference type="PIRSR" id="PIRSR604241-50"/>
    </source>
</evidence>
<dbReference type="PANTHER" id="PTHR10969">
    <property type="entry name" value="MICROTUBULE-ASSOCIATED PROTEINS 1A/1B LIGHT CHAIN 3-RELATED"/>
    <property type="match status" value="1"/>
</dbReference>
<evidence type="ECO:0000256" key="4">
    <source>
        <dbReference type="ARBA" id="ARBA00023288"/>
    </source>
</evidence>
<evidence type="ECO:0000313" key="8">
    <source>
        <dbReference type="Proteomes" id="UP001162131"/>
    </source>
</evidence>
<protein>
    <recommendedName>
        <fullName evidence="6">Autophagy-related protein</fullName>
    </recommendedName>
</protein>
<keyword evidence="3" id="KW-0472">Membrane</keyword>
<dbReference type="Proteomes" id="UP001162131">
    <property type="component" value="Unassembled WGS sequence"/>
</dbReference>
<dbReference type="Gene3D" id="3.10.20.90">
    <property type="entry name" value="Phosphatidylinositol 3-kinase Catalytic Subunit, Chain A, domain 1"/>
    <property type="match status" value="1"/>
</dbReference>
<evidence type="ECO:0000256" key="1">
    <source>
        <dbReference type="ARBA" id="ARBA00004370"/>
    </source>
</evidence>
<keyword evidence="8" id="KW-1185">Reference proteome</keyword>
<dbReference type="EMBL" id="CAJZBQ010000028">
    <property type="protein sequence ID" value="CAG9321493.1"/>
    <property type="molecule type" value="Genomic_DNA"/>
</dbReference>
<dbReference type="GO" id="GO:0006914">
    <property type="term" value="P:autophagy"/>
    <property type="evidence" value="ECO:0007669"/>
    <property type="project" value="UniProtKB-KW"/>
</dbReference>
<proteinExistence type="inferred from homology"/>
<organism evidence="7 8">
    <name type="scientific">Blepharisma stoltei</name>
    <dbReference type="NCBI Taxonomy" id="1481888"/>
    <lineage>
        <taxon>Eukaryota</taxon>
        <taxon>Sar</taxon>
        <taxon>Alveolata</taxon>
        <taxon>Ciliophora</taxon>
        <taxon>Postciliodesmatophora</taxon>
        <taxon>Heterotrichea</taxon>
        <taxon>Heterotrichida</taxon>
        <taxon>Blepharismidae</taxon>
        <taxon>Blepharisma</taxon>
    </lineage>
</organism>
<sequence length="120" mass="13768">MNYFQFKLDNKLSRRSTESSQMLQKFPSRIPIVLEKAWNSRLSQLPKSKFMCPGEYTEQQFVTCVRKKLALGSETALFVFVNGVDLIAGNSLMSDVYNKEKDDDGFLYMVYCEQDVLGGN</sequence>
<comment type="caution">
    <text evidence="7">The sequence shown here is derived from an EMBL/GenBank/DDBJ whole genome shotgun (WGS) entry which is preliminary data.</text>
</comment>
<comment type="similarity">
    <text evidence="2 6">Belongs to the ATG8 family.</text>
</comment>
<dbReference type="GO" id="GO:0016020">
    <property type="term" value="C:membrane"/>
    <property type="evidence" value="ECO:0007669"/>
    <property type="project" value="UniProtKB-SubCell"/>
</dbReference>
<name>A0AAU9JBV4_9CILI</name>
<keyword evidence="4 5" id="KW-0449">Lipoprotein</keyword>
<dbReference type="InterPro" id="IPR029071">
    <property type="entry name" value="Ubiquitin-like_domsf"/>
</dbReference>
<comment type="subcellular location">
    <subcellularLocation>
        <location evidence="1">Membrane</location>
    </subcellularLocation>
</comment>
<accession>A0AAU9JBV4</accession>
<evidence type="ECO:0000256" key="3">
    <source>
        <dbReference type="ARBA" id="ARBA00023136"/>
    </source>
</evidence>
<evidence type="ECO:0000256" key="6">
    <source>
        <dbReference type="RuleBase" id="RU004384"/>
    </source>
</evidence>
<dbReference type="InterPro" id="IPR004241">
    <property type="entry name" value="Atg8-like"/>
</dbReference>